<accession>A0A0F9AIE4</accession>
<feature type="non-terminal residue" evidence="1">
    <location>
        <position position="1"/>
    </location>
</feature>
<comment type="caution">
    <text evidence="1">The sequence shown here is derived from an EMBL/GenBank/DDBJ whole genome shotgun (WGS) entry which is preliminary data.</text>
</comment>
<name>A0A0F9AIE4_9ZZZZ</name>
<dbReference type="SUPFAM" id="SSF56935">
    <property type="entry name" value="Porins"/>
    <property type="match status" value="1"/>
</dbReference>
<proteinExistence type="predicted"/>
<evidence type="ECO:0000313" key="1">
    <source>
        <dbReference type="EMBL" id="KKK98065.1"/>
    </source>
</evidence>
<protein>
    <submittedName>
        <fullName evidence="1">Uncharacterized protein</fullName>
    </submittedName>
</protein>
<gene>
    <name evidence="1" type="ORF">LCGC14_2646490</name>
</gene>
<reference evidence="1" key="1">
    <citation type="journal article" date="2015" name="Nature">
        <title>Complex archaea that bridge the gap between prokaryotes and eukaryotes.</title>
        <authorList>
            <person name="Spang A."/>
            <person name="Saw J.H."/>
            <person name="Jorgensen S.L."/>
            <person name="Zaremba-Niedzwiedzka K."/>
            <person name="Martijn J."/>
            <person name="Lind A.E."/>
            <person name="van Eijk R."/>
            <person name="Schleper C."/>
            <person name="Guy L."/>
            <person name="Ettema T.J."/>
        </authorList>
    </citation>
    <scope>NUCLEOTIDE SEQUENCE</scope>
</reference>
<sequence>AAISTRYTVNWLLENTLSFKKEIGVHRVNAVVGFTLQEDVTKTSFQAAYGFDQDTPDNLYKINEAEVKDYEQKSNTYRWSMVSVLGRINYTLLDKYLFTVAIRSDGSSRLSKDNKWATFPSTAVAWRISQEDFLLNVNALSNLKLRASYGLTGNSWIPMGSSLSELNLKEHNF</sequence>
<organism evidence="1">
    <name type="scientific">marine sediment metagenome</name>
    <dbReference type="NCBI Taxonomy" id="412755"/>
    <lineage>
        <taxon>unclassified sequences</taxon>
        <taxon>metagenomes</taxon>
        <taxon>ecological metagenomes</taxon>
    </lineage>
</organism>
<dbReference type="AlphaFoldDB" id="A0A0F9AIE4"/>
<dbReference type="EMBL" id="LAZR01045778">
    <property type="protein sequence ID" value="KKK98065.1"/>
    <property type="molecule type" value="Genomic_DNA"/>
</dbReference>